<feature type="transmembrane region" description="Helical" evidence="1">
    <location>
        <begin position="65"/>
        <end position="85"/>
    </location>
</feature>
<evidence type="ECO:0000256" key="1">
    <source>
        <dbReference type="SAM" id="Phobius"/>
    </source>
</evidence>
<dbReference type="Pfam" id="PF11804">
    <property type="entry name" value="DUF3325"/>
    <property type="match status" value="1"/>
</dbReference>
<dbReference type="AlphaFoldDB" id="F6ACJ7"/>
<name>F6ACJ7_PSEF1</name>
<accession>F6ACJ7</accession>
<organism evidence="2 3">
    <name type="scientific">Pseudomonas fulva (strain 12-X)</name>
    <dbReference type="NCBI Taxonomy" id="743720"/>
    <lineage>
        <taxon>Bacteria</taxon>
        <taxon>Pseudomonadati</taxon>
        <taxon>Pseudomonadota</taxon>
        <taxon>Gammaproteobacteria</taxon>
        <taxon>Pseudomonadales</taxon>
        <taxon>Pseudomonadaceae</taxon>
        <taxon>Pseudomonas</taxon>
    </lineage>
</organism>
<reference evidence="2 3" key="1">
    <citation type="submission" date="2011-04" db="EMBL/GenBank/DDBJ databases">
        <title>Complete sequence of Pseudomonas fulva 12-X.</title>
        <authorList>
            <consortium name="US DOE Joint Genome Institute"/>
            <person name="Lucas S."/>
            <person name="Han J."/>
            <person name="Lapidus A."/>
            <person name="Cheng J.-F."/>
            <person name="Goodwin L."/>
            <person name="Pitluck S."/>
            <person name="Peters L."/>
            <person name="Mikhailova N."/>
            <person name="Pagani I."/>
            <person name="Davenport K."/>
            <person name="Han C."/>
            <person name="Tapia R."/>
            <person name="Land M."/>
            <person name="Hauser L."/>
            <person name="Kyrpides N."/>
            <person name="Ivanova N."/>
            <person name="Pagani I."/>
            <person name="Lcollab F.I."/>
            <person name="Woyke T."/>
        </authorList>
    </citation>
    <scope>NUCLEOTIDE SEQUENCE [LARGE SCALE GENOMIC DNA]</scope>
    <source>
        <strain evidence="3">12-X</strain>
    </source>
</reference>
<evidence type="ECO:0000313" key="2">
    <source>
        <dbReference type="EMBL" id="AEF20004.1"/>
    </source>
</evidence>
<protein>
    <recommendedName>
        <fullName evidence="4">DUF3325 domain-containing protein</fullName>
    </recommendedName>
</protein>
<keyword evidence="1" id="KW-0812">Transmembrane</keyword>
<gene>
    <name evidence="2" type="ordered locus">Psefu_0017</name>
</gene>
<dbReference type="KEGG" id="pfv:Psefu_0017"/>
<dbReference type="InterPro" id="IPR021762">
    <property type="entry name" value="DUF3325"/>
</dbReference>
<dbReference type="Proteomes" id="UP000000686">
    <property type="component" value="Chromosome"/>
</dbReference>
<evidence type="ECO:0000313" key="3">
    <source>
        <dbReference type="Proteomes" id="UP000000686"/>
    </source>
</evidence>
<keyword evidence="1" id="KW-1133">Transmembrane helix</keyword>
<feature type="transmembrane region" description="Helical" evidence="1">
    <location>
        <begin position="37"/>
        <end position="58"/>
    </location>
</feature>
<dbReference type="RefSeq" id="WP_013789147.1">
    <property type="nucleotide sequence ID" value="NC_015556.1"/>
</dbReference>
<evidence type="ECO:0008006" key="4">
    <source>
        <dbReference type="Google" id="ProtNLM"/>
    </source>
</evidence>
<feature type="transmembrane region" description="Helical" evidence="1">
    <location>
        <begin position="120"/>
        <end position="140"/>
    </location>
</feature>
<sequence>MILNLSLLLASLGGFIALALAMEKHCRQLLHRVLSPWWMRALRYFGWLLLAGALVLSLGQLGWSIGAAAWFGWLSVAGVALAFFLPKWPGQREPAKAPPRRDKHPARQPSAERLLGLRRAAMALLLLVPVVVLGLLLSAAPKPLHSDEAVHGQVGPWSFALAQAQRRAPHQVLGTPFKAFEVRFCERCDDQIRAAYLKIRKPRSLRAAGLVFSGERWDRRVEIQIPAKARVSDGLWLTVEGKDGSVHHAAVDIDKVSPELAAYLKGES</sequence>
<dbReference type="HOGENOM" id="CLU_1011501_0_0_6"/>
<dbReference type="EMBL" id="CP002727">
    <property type="protein sequence ID" value="AEF20004.1"/>
    <property type="molecule type" value="Genomic_DNA"/>
</dbReference>
<keyword evidence="1" id="KW-0472">Membrane</keyword>
<dbReference type="OrthoDB" id="5366025at2"/>
<dbReference type="STRING" id="743720.Psefu_0017"/>
<keyword evidence="3" id="KW-1185">Reference proteome</keyword>
<proteinExistence type="predicted"/>